<accession>A0A6A4GME4</accession>
<dbReference type="EMBL" id="ML769851">
    <property type="protein sequence ID" value="KAE9386738.1"/>
    <property type="molecule type" value="Genomic_DNA"/>
</dbReference>
<evidence type="ECO:0000313" key="2">
    <source>
        <dbReference type="Proteomes" id="UP000799118"/>
    </source>
</evidence>
<evidence type="ECO:0000313" key="1">
    <source>
        <dbReference type="EMBL" id="KAE9386738.1"/>
    </source>
</evidence>
<gene>
    <name evidence="1" type="ORF">BT96DRAFT_948888</name>
</gene>
<dbReference type="Proteomes" id="UP000799118">
    <property type="component" value="Unassembled WGS sequence"/>
</dbReference>
<sequence length="211" mass="23328">MISTYQTSFPLDNAPNLPLLGNDVLSNDLLDLLQPQSVHPNDLHRIYENLSAVHPSSSLGDMAVDADPLVMGEGLILHDPYNLPLPFPDSNLNNDFYNLLQPHPVAPFNPVNPDVSYDAFSKPFIWGCTQISGADTCGQAAAHQSCLDQNHCPAYQAAAQLVTCHRQLPIFLAMDPAVDDLILHYLSYQYIHNTNDEYSHNNITQDLSGFT</sequence>
<reference evidence="1" key="1">
    <citation type="journal article" date="2019" name="Environ. Microbiol.">
        <title>Fungal ecological strategies reflected in gene transcription - a case study of two litter decomposers.</title>
        <authorList>
            <person name="Barbi F."/>
            <person name="Kohler A."/>
            <person name="Barry K."/>
            <person name="Baskaran P."/>
            <person name="Daum C."/>
            <person name="Fauchery L."/>
            <person name="Ihrmark K."/>
            <person name="Kuo A."/>
            <person name="LaButti K."/>
            <person name="Lipzen A."/>
            <person name="Morin E."/>
            <person name="Grigoriev I.V."/>
            <person name="Henrissat B."/>
            <person name="Lindahl B."/>
            <person name="Martin F."/>
        </authorList>
    </citation>
    <scope>NUCLEOTIDE SEQUENCE</scope>
    <source>
        <strain evidence="1">JB14</strain>
    </source>
</reference>
<keyword evidence="2" id="KW-1185">Reference proteome</keyword>
<proteinExistence type="predicted"/>
<protein>
    <submittedName>
        <fullName evidence="1">Uncharacterized protein</fullName>
    </submittedName>
</protein>
<organism evidence="1 2">
    <name type="scientific">Gymnopus androsaceus JB14</name>
    <dbReference type="NCBI Taxonomy" id="1447944"/>
    <lineage>
        <taxon>Eukaryota</taxon>
        <taxon>Fungi</taxon>
        <taxon>Dikarya</taxon>
        <taxon>Basidiomycota</taxon>
        <taxon>Agaricomycotina</taxon>
        <taxon>Agaricomycetes</taxon>
        <taxon>Agaricomycetidae</taxon>
        <taxon>Agaricales</taxon>
        <taxon>Marasmiineae</taxon>
        <taxon>Omphalotaceae</taxon>
        <taxon>Gymnopus</taxon>
    </lineage>
</organism>
<dbReference type="AlphaFoldDB" id="A0A6A4GME4"/>
<name>A0A6A4GME4_9AGAR</name>